<dbReference type="Gene3D" id="1.25.40.20">
    <property type="entry name" value="Ankyrin repeat-containing domain"/>
    <property type="match status" value="2"/>
</dbReference>
<protein>
    <submittedName>
        <fullName evidence="3">Ankyrin repeat protein</fullName>
    </submittedName>
</protein>
<organism evidence="3 4">
    <name type="scientific">Legionella santicrucis</name>
    <dbReference type="NCBI Taxonomy" id="45074"/>
    <lineage>
        <taxon>Bacteria</taxon>
        <taxon>Pseudomonadati</taxon>
        <taxon>Pseudomonadota</taxon>
        <taxon>Gammaproteobacteria</taxon>
        <taxon>Legionellales</taxon>
        <taxon>Legionellaceae</taxon>
        <taxon>Legionella</taxon>
    </lineage>
</organism>
<comment type="caution">
    <text evidence="3">The sequence shown here is derived from an EMBL/GenBank/DDBJ whole genome shotgun (WGS) entry which is preliminary data.</text>
</comment>
<dbReference type="SUPFAM" id="SSF48403">
    <property type="entry name" value="Ankyrin repeat"/>
    <property type="match status" value="1"/>
</dbReference>
<evidence type="ECO:0000313" key="3">
    <source>
        <dbReference type="EMBL" id="KTD56349.1"/>
    </source>
</evidence>
<dbReference type="Pfam" id="PF13857">
    <property type="entry name" value="Ank_5"/>
    <property type="match status" value="1"/>
</dbReference>
<evidence type="ECO:0000256" key="1">
    <source>
        <dbReference type="ARBA" id="ARBA00022737"/>
    </source>
</evidence>
<dbReference type="Proteomes" id="UP000054703">
    <property type="component" value="Unassembled WGS sequence"/>
</dbReference>
<keyword evidence="1" id="KW-0677">Repeat</keyword>
<evidence type="ECO:0000256" key="2">
    <source>
        <dbReference type="ARBA" id="ARBA00023043"/>
    </source>
</evidence>
<dbReference type="STRING" id="45074.Lsan_3037"/>
<dbReference type="PANTHER" id="PTHR24198">
    <property type="entry name" value="ANKYRIN REPEAT AND PROTEIN KINASE DOMAIN-CONTAINING PROTEIN"/>
    <property type="match status" value="1"/>
</dbReference>
<dbReference type="InterPro" id="IPR002110">
    <property type="entry name" value="Ankyrin_rpt"/>
</dbReference>
<name>A0A0W0YHB8_9GAMM</name>
<keyword evidence="4" id="KW-1185">Reference proteome</keyword>
<dbReference type="AlphaFoldDB" id="A0A0W0YHB8"/>
<dbReference type="SMART" id="SM00248">
    <property type="entry name" value="ANK"/>
    <property type="match status" value="5"/>
</dbReference>
<evidence type="ECO:0000313" key="4">
    <source>
        <dbReference type="Proteomes" id="UP000054703"/>
    </source>
</evidence>
<keyword evidence="2" id="KW-0040">ANK repeat</keyword>
<sequence length="628" mass="71308">MEMLFYGTFWSNIDNWYFMTNNQTVKLLLLKTQLENFVEDPNDLSREDILSSLNTFKLTELSEFCHQHPTIRKILALSEFDAFWKAQREAIRIKDLPQFRFRNSPRLSDMNITLGYLNYYLSLKYPENKSHYLQRAIFFHSYHAFNAYAHDCFMKMSSKEEGAFFDLLSLLPSFEKEAVWLGTPAYLITANLYFKAALHLVKKDKALEASAAFQFVIKYLCLATRIESESKDDIHNAYFSQGLAQSNPFKLSTIKEMLQACIQSAGKYLDQNTIDIAMSSAKLTPISSKEESHNVNETISIIQQAILKDAPELIQLALSSEDNVGKSTPLNDSHLLFAVRHGKINSVRYLLSVGLKPQAMDEDQNTSLHLAAITKNRGIYHLLQIASSELIKVKNAFQMTPIDILSETNQLSFFSTQEQPQSKLETAILTGAMDDLDNCLQLGGSPDVILSSGISPLSHMLKELNIKGIQLLQNSGASLELEDAKGETPIFHLLKKDCSSEERKNRHIYFQHLQNLGINVNHQNNEGETLLIQAVRRDDYHSVLFLLEQPEINTNITDIYGLSAMDYAKKALDSKIAHYFDLIGLNKDSEVVQENILSSKLMNKELRFFKIPGAAPGTIDVEKYPSLR</sequence>
<reference evidence="3 4" key="1">
    <citation type="submission" date="2015-11" db="EMBL/GenBank/DDBJ databases">
        <title>Genomic analysis of 38 Legionella species identifies large and diverse effector repertoires.</title>
        <authorList>
            <person name="Burstein D."/>
            <person name="Amaro F."/>
            <person name="Zusman T."/>
            <person name="Lifshitz Z."/>
            <person name="Cohen O."/>
            <person name="Gilbert J.A."/>
            <person name="Pupko T."/>
            <person name="Shuman H.A."/>
            <person name="Segal G."/>
        </authorList>
    </citation>
    <scope>NUCLEOTIDE SEQUENCE [LARGE SCALE GENOMIC DNA]</scope>
    <source>
        <strain evidence="3 4">SC-63-C7</strain>
    </source>
</reference>
<proteinExistence type="predicted"/>
<gene>
    <name evidence="3" type="ORF">Lsan_3037</name>
</gene>
<dbReference type="PATRIC" id="fig|45074.5.peg.3270"/>
<dbReference type="Pfam" id="PF18632">
    <property type="entry name" value="DUF5630"/>
    <property type="match status" value="1"/>
</dbReference>
<dbReference type="PANTHER" id="PTHR24198:SF165">
    <property type="entry name" value="ANKYRIN REPEAT-CONTAINING PROTEIN-RELATED"/>
    <property type="match status" value="1"/>
</dbReference>
<dbReference type="InterPro" id="IPR040808">
    <property type="entry name" value="DUF5630"/>
</dbReference>
<dbReference type="InterPro" id="IPR036770">
    <property type="entry name" value="Ankyrin_rpt-contain_sf"/>
</dbReference>
<dbReference type="Pfam" id="PF12796">
    <property type="entry name" value="Ank_2"/>
    <property type="match status" value="1"/>
</dbReference>
<accession>A0A0W0YHB8</accession>
<dbReference type="EMBL" id="LNYU01000083">
    <property type="protein sequence ID" value="KTD56349.1"/>
    <property type="molecule type" value="Genomic_DNA"/>
</dbReference>